<sequence length="174" mass="19896">MENWKKYYMPLLTEDRAYFMSMTINEGSDSGDVDTPSITSAKAMKNVKAPGPDTINAELIKAAPTILSKSVGDINNAIGQGKRTIREVNSVLWNKNITKKTNRIVYSYITTYGAETWEIHKQQKGRLIATEMNFWRKSSSSVSRMDCVQNDTRRELMGVEKTIMDTIETKWLEW</sequence>
<name>A0A8K0CN61_IGNLU</name>
<comment type="caution">
    <text evidence="1">The sequence shown here is derived from an EMBL/GenBank/DDBJ whole genome shotgun (WGS) entry which is preliminary data.</text>
</comment>
<proteinExistence type="predicted"/>
<accession>A0A8K0CN61</accession>
<dbReference type="EMBL" id="VTPC01050886">
    <property type="protein sequence ID" value="KAF2890513.1"/>
    <property type="molecule type" value="Genomic_DNA"/>
</dbReference>
<protein>
    <submittedName>
        <fullName evidence="1">Uncharacterized protein</fullName>
    </submittedName>
</protein>
<dbReference type="AlphaFoldDB" id="A0A8K0CN61"/>
<dbReference type="Proteomes" id="UP000801492">
    <property type="component" value="Unassembled WGS sequence"/>
</dbReference>
<dbReference type="OrthoDB" id="6772657at2759"/>
<keyword evidence="2" id="KW-1185">Reference proteome</keyword>
<organism evidence="1 2">
    <name type="scientific">Ignelater luminosus</name>
    <name type="common">Cucubano</name>
    <name type="synonym">Pyrophorus luminosus</name>
    <dbReference type="NCBI Taxonomy" id="2038154"/>
    <lineage>
        <taxon>Eukaryota</taxon>
        <taxon>Metazoa</taxon>
        <taxon>Ecdysozoa</taxon>
        <taxon>Arthropoda</taxon>
        <taxon>Hexapoda</taxon>
        <taxon>Insecta</taxon>
        <taxon>Pterygota</taxon>
        <taxon>Neoptera</taxon>
        <taxon>Endopterygota</taxon>
        <taxon>Coleoptera</taxon>
        <taxon>Polyphaga</taxon>
        <taxon>Elateriformia</taxon>
        <taxon>Elateroidea</taxon>
        <taxon>Elateridae</taxon>
        <taxon>Agrypninae</taxon>
        <taxon>Pyrophorini</taxon>
        <taxon>Ignelater</taxon>
    </lineage>
</organism>
<evidence type="ECO:0000313" key="1">
    <source>
        <dbReference type="EMBL" id="KAF2890513.1"/>
    </source>
</evidence>
<evidence type="ECO:0000313" key="2">
    <source>
        <dbReference type="Proteomes" id="UP000801492"/>
    </source>
</evidence>
<reference evidence="1" key="1">
    <citation type="submission" date="2019-08" db="EMBL/GenBank/DDBJ databases">
        <title>The genome of the North American firefly Photinus pyralis.</title>
        <authorList>
            <consortium name="Photinus pyralis genome working group"/>
            <person name="Fallon T.R."/>
            <person name="Sander Lower S.E."/>
            <person name="Weng J.-K."/>
        </authorList>
    </citation>
    <scope>NUCLEOTIDE SEQUENCE</scope>
    <source>
        <strain evidence="1">TRF0915ILg1</strain>
        <tissue evidence="1">Whole body</tissue>
    </source>
</reference>
<gene>
    <name evidence="1" type="ORF">ILUMI_15660</name>
</gene>